<evidence type="ECO:0000313" key="2">
    <source>
        <dbReference type="Proteomes" id="UP000199438"/>
    </source>
</evidence>
<dbReference type="Gene3D" id="3.40.630.40">
    <property type="entry name" value="Zn-dependent exopeptidases"/>
    <property type="match status" value="1"/>
</dbReference>
<dbReference type="AlphaFoldDB" id="A0A1I1FWN5"/>
<dbReference type="RefSeq" id="WP_092540730.1">
    <property type="nucleotide sequence ID" value="NZ_FOKV01000002.1"/>
</dbReference>
<dbReference type="InterPro" id="IPR007709">
    <property type="entry name" value="N-FG_amidohydro"/>
</dbReference>
<evidence type="ECO:0000313" key="1">
    <source>
        <dbReference type="EMBL" id="SFC03442.1"/>
    </source>
</evidence>
<dbReference type="Proteomes" id="UP000199438">
    <property type="component" value="Unassembled WGS sequence"/>
</dbReference>
<protein>
    <submittedName>
        <fullName evidence="1">Predicted N-formylglutamate amidohydrolase</fullName>
    </submittedName>
</protein>
<dbReference type="GO" id="GO:0016787">
    <property type="term" value="F:hydrolase activity"/>
    <property type="evidence" value="ECO:0007669"/>
    <property type="project" value="UniProtKB-KW"/>
</dbReference>
<dbReference type="EMBL" id="FOKV01000002">
    <property type="protein sequence ID" value="SFC03442.1"/>
    <property type="molecule type" value="Genomic_DNA"/>
</dbReference>
<proteinExistence type="predicted"/>
<gene>
    <name evidence="1" type="ORF">SAMN04487907_10216</name>
</gene>
<sequence length="241" mass="28605">MKLVLSCEHAGNALPQQFKFIKDKKDPVWKTYRAYDPGAFKLFQELSKIADYNFDYKFSRLLIEPNRSLYHRNLFSEYSKSLTAEQKEQLINSFYLKYRSEVEQCIAELVGAGEEVVHISVHSFTPVLHAIERQTDIGLLYDPSRKEEKHFSKIFKEELLKEVELKIRFNYPYFGKADGFTTYLREKFRENYIGLELEVNQKFARNNKFSDDLMQHLKNGLLKTIQFKEISQLFDQQKIKV</sequence>
<dbReference type="Pfam" id="PF05013">
    <property type="entry name" value="FGase"/>
    <property type="match status" value="1"/>
</dbReference>
<name>A0A1I1FWN5_9FLAO</name>
<keyword evidence="1" id="KW-0378">Hydrolase</keyword>
<accession>A0A1I1FWN5</accession>
<organism evidence="1 2">
    <name type="scientific">Zunongwangia mangrovi</name>
    <dbReference type="NCBI Taxonomy" id="1334022"/>
    <lineage>
        <taxon>Bacteria</taxon>
        <taxon>Pseudomonadati</taxon>
        <taxon>Bacteroidota</taxon>
        <taxon>Flavobacteriia</taxon>
        <taxon>Flavobacteriales</taxon>
        <taxon>Flavobacteriaceae</taxon>
        <taxon>Zunongwangia</taxon>
    </lineage>
</organism>
<dbReference type="SUPFAM" id="SSF53187">
    <property type="entry name" value="Zn-dependent exopeptidases"/>
    <property type="match status" value="1"/>
</dbReference>
<dbReference type="OrthoDB" id="9815326at2"/>
<dbReference type="STRING" id="1334022.SAMN04487907_10216"/>
<reference evidence="2" key="1">
    <citation type="submission" date="2016-10" db="EMBL/GenBank/DDBJ databases">
        <authorList>
            <person name="Varghese N."/>
            <person name="Submissions S."/>
        </authorList>
    </citation>
    <scope>NUCLEOTIDE SEQUENCE [LARGE SCALE GENOMIC DNA]</scope>
    <source>
        <strain evidence="2">DSM 24499</strain>
    </source>
</reference>
<keyword evidence="2" id="KW-1185">Reference proteome</keyword>